<organism evidence="3 4">
    <name type="scientific">Desulfamplus magnetovallimortis</name>
    <dbReference type="NCBI Taxonomy" id="1246637"/>
    <lineage>
        <taxon>Bacteria</taxon>
        <taxon>Pseudomonadati</taxon>
        <taxon>Thermodesulfobacteriota</taxon>
        <taxon>Desulfobacteria</taxon>
        <taxon>Desulfobacterales</taxon>
        <taxon>Desulfobacteraceae</taxon>
        <taxon>Desulfamplus</taxon>
    </lineage>
</organism>
<dbReference type="SMART" id="SM00100">
    <property type="entry name" value="cNMP"/>
    <property type="match status" value="1"/>
</dbReference>
<dbReference type="InterPro" id="IPR018490">
    <property type="entry name" value="cNMP-bd_dom_sf"/>
</dbReference>
<dbReference type="SUPFAM" id="SSF51206">
    <property type="entry name" value="cAMP-binding domain-like"/>
    <property type="match status" value="1"/>
</dbReference>
<evidence type="ECO:0000256" key="1">
    <source>
        <dbReference type="SAM" id="MobiDB-lite"/>
    </source>
</evidence>
<dbReference type="EMBL" id="FWEV01000306">
    <property type="protein sequence ID" value="SLM32304.1"/>
    <property type="molecule type" value="Genomic_DNA"/>
</dbReference>
<dbReference type="Gene3D" id="2.60.120.10">
    <property type="entry name" value="Jelly Rolls"/>
    <property type="match status" value="1"/>
</dbReference>
<dbReference type="GO" id="GO:0005829">
    <property type="term" value="C:cytosol"/>
    <property type="evidence" value="ECO:0007669"/>
    <property type="project" value="TreeGrafter"/>
</dbReference>
<dbReference type="PANTHER" id="PTHR11635:SF152">
    <property type="entry name" value="CAMP-DEPENDENT PROTEIN KINASE TYPE I REGULATORY SUBUNIT-RELATED"/>
    <property type="match status" value="1"/>
</dbReference>
<feature type="compositionally biased region" description="Low complexity" evidence="1">
    <location>
        <begin position="15"/>
        <end position="38"/>
    </location>
</feature>
<evidence type="ECO:0000313" key="3">
    <source>
        <dbReference type="EMBL" id="SLM32304.1"/>
    </source>
</evidence>
<dbReference type="Proteomes" id="UP000191931">
    <property type="component" value="Unassembled WGS sequence"/>
</dbReference>
<protein>
    <recommendedName>
        <fullName evidence="2">Cyclic nucleotide-binding domain-containing protein</fullName>
    </recommendedName>
</protein>
<feature type="compositionally biased region" description="Basic and acidic residues" evidence="1">
    <location>
        <begin position="39"/>
        <end position="53"/>
    </location>
</feature>
<accession>A0A1W1HIK6</accession>
<dbReference type="InterPro" id="IPR050503">
    <property type="entry name" value="cAMP-dep_PK_reg_su-like"/>
</dbReference>
<dbReference type="GO" id="GO:0034236">
    <property type="term" value="F:protein kinase A catalytic subunit binding"/>
    <property type="evidence" value="ECO:0007669"/>
    <property type="project" value="TreeGrafter"/>
</dbReference>
<dbReference type="CDD" id="cd00038">
    <property type="entry name" value="CAP_ED"/>
    <property type="match status" value="1"/>
</dbReference>
<dbReference type="AlphaFoldDB" id="A0A1W1HIK6"/>
<dbReference type="PROSITE" id="PS50042">
    <property type="entry name" value="CNMP_BINDING_3"/>
    <property type="match status" value="1"/>
</dbReference>
<feature type="region of interest" description="Disordered" evidence="1">
    <location>
        <begin position="1"/>
        <end position="61"/>
    </location>
</feature>
<name>A0A1W1HIK6_9BACT</name>
<feature type="domain" description="Cyclic nucleotide-binding" evidence="2">
    <location>
        <begin position="102"/>
        <end position="203"/>
    </location>
</feature>
<dbReference type="PANTHER" id="PTHR11635">
    <property type="entry name" value="CAMP-DEPENDENT PROTEIN KINASE REGULATORY CHAIN"/>
    <property type="match status" value="1"/>
</dbReference>
<dbReference type="OrthoDB" id="5420529at2"/>
<dbReference type="Pfam" id="PF00027">
    <property type="entry name" value="cNMP_binding"/>
    <property type="match status" value="1"/>
</dbReference>
<dbReference type="InterPro" id="IPR014710">
    <property type="entry name" value="RmlC-like_jellyroll"/>
</dbReference>
<dbReference type="GO" id="GO:0030552">
    <property type="term" value="F:cAMP binding"/>
    <property type="evidence" value="ECO:0007669"/>
    <property type="project" value="TreeGrafter"/>
</dbReference>
<dbReference type="GO" id="GO:0005952">
    <property type="term" value="C:cAMP-dependent protein kinase complex"/>
    <property type="evidence" value="ECO:0007669"/>
    <property type="project" value="InterPro"/>
</dbReference>
<evidence type="ECO:0000313" key="4">
    <source>
        <dbReference type="Proteomes" id="UP000191931"/>
    </source>
</evidence>
<dbReference type="InterPro" id="IPR000595">
    <property type="entry name" value="cNMP-bd_dom"/>
</dbReference>
<evidence type="ECO:0000259" key="2">
    <source>
        <dbReference type="PROSITE" id="PS50042"/>
    </source>
</evidence>
<gene>
    <name evidence="3" type="ORF">MTBBW1_620047</name>
</gene>
<proteinExistence type="predicted"/>
<sequence>MNFPDYDIPEKNSDSSHLSNGVNHNSNSNSNTDNVVVESNRKKNFDHPLKNDANENGSDVDMEKPECAFTRNLEILRMAPVFAGASLEILRLCAYMSRFVEFKKGHVVIKHGDRAGCAYFVVAGELEAYYVDPDNPDIFFAIQRISENDFFGELALIADFEAFFNVKACTDVKLLSLDRKSFRKILSKFEDKRDGLVEKIVQLRVRRFEKQMLNLIERYR</sequence>
<dbReference type="RefSeq" id="WP_080801825.1">
    <property type="nucleotide sequence ID" value="NZ_LT828542.1"/>
</dbReference>
<dbReference type="STRING" id="1246637.MTBBW1_620047"/>
<reference evidence="3 4" key="1">
    <citation type="submission" date="2017-03" db="EMBL/GenBank/DDBJ databases">
        <authorList>
            <person name="Afonso C.L."/>
            <person name="Miller P.J."/>
            <person name="Scott M.A."/>
            <person name="Spackman E."/>
            <person name="Goraichik I."/>
            <person name="Dimitrov K.M."/>
            <person name="Suarez D.L."/>
            <person name="Swayne D.E."/>
        </authorList>
    </citation>
    <scope>NUCLEOTIDE SEQUENCE [LARGE SCALE GENOMIC DNA]</scope>
    <source>
        <strain evidence="3">PRJEB14757</strain>
    </source>
</reference>
<dbReference type="GO" id="GO:0004862">
    <property type="term" value="F:cAMP-dependent protein kinase inhibitor activity"/>
    <property type="evidence" value="ECO:0007669"/>
    <property type="project" value="TreeGrafter"/>
</dbReference>
<keyword evidence="4" id="KW-1185">Reference proteome</keyword>